<dbReference type="Pfam" id="PF00244">
    <property type="entry name" value="14-3-3"/>
    <property type="match status" value="1"/>
</dbReference>
<dbReference type="AlphaFoldDB" id="A0A8X7WN06"/>
<dbReference type="OrthoDB" id="10260625at2759"/>
<dbReference type="SUPFAM" id="SSF48445">
    <property type="entry name" value="14-3-3 protein"/>
    <property type="match status" value="1"/>
</dbReference>
<dbReference type="PANTHER" id="PTHR18860">
    <property type="entry name" value="14-3-3 PROTEIN"/>
    <property type="match status" value="1"/>
</dbReference>
<organism evidence="3 4">
    <name type="scientific">Brassica carinata</name>
    <name type="common">Ethiopian mustard</name>
    <name type="synonym">Abyssinian cabbage</name>
    <dbReference type="NCBI Taxonomy" id="52824"/>
    <lineage>
        <taxon>Eukaryota</taxon>
        <taxon>Viridiplantae</taxon>
        <taxon>Streptophyta</taxon>
        <taxon>Embryophyta</taxon>
        <taxon>Tracheophyta</taxon>
        <taxon>Spermatophyta</taxon>
        <taxon>Magnoliopsida</taxon>
        <taxon>eudicotyledons</taxon>
        <taxon>Gunneridae</taxon>
        <taxon>Pentapetalae</taxon>
        <taxon>rosids</taxon>
        <taxon>malvids</taxon>
        <taxon>Brassicales</taxon>
        <taxon>Brassicaceae</taxon>
        <taxon>Brassiceae</taxon>
        <taxon>Brassica</taxon>
    </lineage>
</organism>
<protein>
    <recommendedName>
        <fullName evidence="2">14-3-3 domain-containing protein</fullName>
    </recommendedName>
</protein>
<dbReference type="InterPro" id="IPR023410">
    <property type="entry name" value="14-3-3_domain"/>
</dbReference>
<dbReference type="Gene3D" id="1.20.190.20">
    <property type="entry name" value="14-3-3 domain"/>
    <property type="match status" value="1"/>
</dbReference>
<name>A0A8X7WN06_BRACI</name>
<reference evidence="3 4" key="1">
    <citation type="submission" date="2020-02" db="EMBL/GenBank/DDBJ databases">
        <authorList>
            <person name="Ma Q."/>
            <person name="Huang Y."/>
            <person name="Song X."/>
            <person name="Pei D."/>
        </authorList>
    </citation>
    <scope>NUCLEOTIDE SEQUENCE [LARGE SCALE GENOMIC DNA]</scope>
    <source>
        <strain evidence="3">Sxm20200214</strain>
        <tissue evidence="3">Leaf</tissue>
    </source>
</reference>
<evidence type="ECO:0000259" key="2">
    <source>
        <dbReference type="Pfam" id="PF00244"/>
    </source>
</evidence>
<proteinExistence type="inferred from homology"/>
<dbReference type="InterPro" id="IPR000308">
    <property type="entry name" value="14-3-3"/>
</dbReference>
<comment type="caution">
    <text evidence="3">The sequence shown here is derived from an EMBL/GenBank/DDBJ whole genome shotgun (WGS) entry which is preliminary data.</text>
</comment>
<dbReference type="EMBL" id="JAAMPC010000001">
    <property type="protein sequence ID" value="KAG2332771.1"/>
    <property type="molecule type" value="Genomic_DNA"/>
</dbReference>
<dbReference type="PRINTS" id="PR00305">
    <property type="entry name" value="1433ZETA"/>
</dbReference>
<evidence type="ECO:0000313" key="4">
    <source>
        <dbReference type="Proteomes" id="UP000886595"/>
    </source>
</evidence>
<accession>A0A8X7WN06</accession>
<evidence type="ECO:0000256" key="1">
    <source>
        <dbReference type="ARBA" id="ARBA00006141"/>
    </source>
</evidence>
<dbReference type="Proteomes" id="UP000886595">
    <property type="component" value="Unassembled WGS sequence"/>
</dbReference>
<keyword evidence="4" id="KW-1185">Reference proteome</keyword>
<gene>
    <name evidence="3" type="ORF">Bca52824_003951</name>
</gene>
<sequence>MISPPWSVSVTSSLSPTRSACRAFWRIVSSIDQKEESRGNDERVKTIRDYKAKVESELAGICDGILKLLDSALTPLLPRIPTFSTS</sequence>
<feature type="domain" description="14-3-3" evidence="2">
    <location>
        <begin position="19"/>
        <end position="75"/>
    </location>
</feature>
<comment type="similarity">
    <text evidence="1">Belongs to the 14-3-3 family.</text>
</comment>
<evidence type="ECO:0000313" key="3">
    <source>
        <dbReference type="EMBL" id="KAG2332771.1"/>
    </source>
</evidence>
<dbReference type="InterPro" id="IPR036815">
    <property type="entry name" value="14-3-3_dom_sf"/>
</dbReference>